<name>A0A7R9B345_TIMSH</name>
<protein>
    <submittedName>
        <fullName evidence="1">Uncharacterized protein</fullName>
    </submittedName>
</protein>
<proteinExistence type="predicted"/>
<dbReference type="EMBL" id="OC004464">
    <property type="protein sequence ID" value="CAD7264510.1"/>
    <property type="molecule type" value="Genomic_DNA"/>
</dbReference>
<sequence length="282" mass="31615">MQEVGGRCCDSGKPHFLRESGEGNESGLTIGNHFSHYRLSGRRESFILRVSFLVSDAERRTADTLSQIPVSMLIRAFANYVNAFLLLSGFLTAYNMSHEMKIKGYIDLKRRYLARFIRKVRAESVAITSESISKKVRSNSNVNRTWDIKQGTSLHEGTGGHGVLDVVLIFNHITSLKKEVLSMKEPLAMEGGVLILNHITSLKKEALSMKEPVAMDCNLVTTKLGMTVTLTYAVPVDSLGMDFKTRDTLRNTHYIQLNWCSRLTTGCAKRSPLPPFARQENK</sequence>
<organism evidence="1">
    <name type="scientific">Timema shepardi</name>
    <name type="common">Walking stick</name>
    <dbReference type="NCBI Taxonomy" id="629360"/>
    <lineage>
        <taxon>Eukaryota</taxon>
        <taxon>Metazoa</taxon>
        <taxon>Ecdysozoa</taxon>
        <taxon>Arthropoda</taxon>
        <taxon>Hexapoda</taxon>
        <taxon>Insecta</taxon>
        <taxon>Pterygota</taxon>
        <taxon>Neoptera</taxon>
        <taxon>Polyneoptera</taxon>
        <taxon>Phasmatodea</taxon>
        <taxon>Timematodea</taxon>
        <taxon>Timematoidea</taxon>
        <taxon>Timematidae</taxon>
        <taxon>Timema</taxon>
    </lineage>
</organism>
<reference evidence="1" key="1">
    <citation type="submission" date="2020-11" db="EMBL/GenBank/DDBJ databases">
        <authorList>
            <person name="Tran Van P."/>
        </authorList>
    </citation>
    <scope>NUCLEOTIDE SEQUENCE</scope>
</reference>
<evidence type="ECO:0000313" key="1">
    <source>
        <dbReference type="EMBL" id="CAD7264510.1"/>
    </source>
</evidence>
<dbReference type="AlphaFoldDB" id="A0A7R9B345"/>
<accession>A0A7R9B345</accession>
<gene>
    <name evidence="1" type="ORF">TSIB3V08_LOCUS8560</name>
</gene>